<dbReference type="SUPFAM" id="SSF46689">
    <property type="entry name" value="Homeodomain-like"/>
    <property type="match status" value="1"/>
</dbReference>
<evidence type="ECO:0000313" key="7">
    <source>
        <dbReference type="Proteomes" id="UP000244248"/>
    </source>
</evidence>
<dbReference type="EMBL" id="QANS01000003">
    <property type="protein sequence ID" value="PTU31698.1"/>
    <property type="molecule type" value="Genomic_DNA"/>
</dbReference>
<organism evidence="6 7">
    <name type="scientific">Stenotrophobium rhamnosiphilum</name>
    <dbReference type="NCBI Taxonomy" id="2029166"/>
    <lineage>
        <taxon>Bacteria</taxon>
        <taxon>Pseudomonadati</taxon>
        <taxon>Pseudomonadota</taxon>
        <taxon>Gammaproteobacteria</taxon>
        <taxon>Nevskiales</taxon>
        <taxon>Nevskiaceae</taxon>
        <taxon>Stenotrophobium</taxon>
    </lineage>
</organism>
<dbReference type="Gene3D" id="3.40.50.300">
    <property type="entry name" value="P-loop containing nucleotide triphosphate hydrolases"/>
    <property type="match status" value="1"/>
</dbReference>
<dbReference type="FunFam" id="3.40.50.300:FF:000006">
    <property type="entry name" value="DNA-binding transcriptional regulator NtrC"/>
    <property type="match status" value="1"/>
</dbReference>
<dbReference type="SMART" id="SM00382">
    <property type="entry name" value="AAA"/>
    <property type="match status" value="1"/>
</dbReference>
<dbReference type="InterPro" id="IPR002078">
    <property type="entry name" value="Sigma_54_int"/>
</dbReference>
<dbReference type="NCBIfam" id="TIGR02329">
    <property type="entry name" value="propionate_PrpR"/>
    <property type="match status" value="1"/>
</dbReference>
<dbReference type="InterPro" id="IPR027417">
    <property type="entry name" value="P-loop_NTPase"/>
</dbReference>
<evidence type="ECO:0000256" key="1">
    <source>
        <dbReference type="ARBA" id="ARBA00022741"/>
    </source>
</evidence>
<proteinExistence type="predicted"/>
<dbReference type="InterPro" id="IPR025944">
    <property type="entry name" value="Sigma_54_int_dom_CS"/>
</dbReference>
<name>A0A2T5MGI7_9GAMM</name>
<evidence type="ECO:0000256" key="2">
    <source>
        <dbReference type="ARBA" id="ARBA00022840"/>
    </source>
</evidence>
<dbReference type="Gene3D" id="3.40.50.2300">
    <property type="match status" value="1"/>
</dbReference>
<dbReference type="Pfam" id="PF02954">
    <property type="entry name" value="HTH_8"/>
    <property type="match status" value="1"/>
</dbReference>
<dbReference type="Gene3D" id="1.10.8.60">
    <property type="match status" value="1"/>
</dbReference>
<dbReference type="InterPro" id="IPR009057">
    <property type="entry name" value="Homeodomain-like_sf"/>
</dbReference>
<reference evidence="6 7" key="1">
    <citation type="submission" date="2018-04" db="EMBL/GenBank/DDBJ databases">
        <title>Novel species isolated from glacier.</title>
        <authorList>
            <person name="Liu Q."/>
            <person name="Xin Y.-H."/>
        </authorList>
    </citation>
    <scope>NUCLEOTIDE SEQUENCE [LARGE SCALE GENOMIC DNA]</scope>
    <source>
        <strain evidence="6 7">GT1R17</strain>
    </source>
</reference>
<gene>
    <name evidence="6" type="primary">prpR</name>
    <name evidence="6" type="ORF">CJD38_10335</name>
</gene>
<dbReference type="InterPro" id="IPR002197">
    <property type="entry name" value="HTH_Fis"/>
</dbReference>
<keyword evidence="3" id="KW-0805">Transcription regulation</keyword>
<sequence>MPLNRPGSGGDGRLPVIWVVTVSRLSRLVHDVTPEFDARARIETIHLGFEDAARELRRRLQTEHCDVLVAAGSNGAYLKGRINKPLVLIRPSGFDLMQALSSARRVSPSIGVITHQTELPAFAEFQNSFKLKIEQRAFVTEEDARNRIAELVTQDVKVIVGTGMVADLAEEAGVKGVLMYSADSIRLAFENAIDLAGHIDNADQTDRLGSGFAARATQRRAPTAHRYSVTDLIGHSAQMRQLRERIGLYGASDATVLISGATGTGKELAAQSLHGLSARSKGPFVAINCGAIAESLLESELFGHDEGAFTGARRGGRIGLIEAAKGGTLFLDEIGEMPLPLQTRLLRVLEEREVTRVGSSTPIPVDVRVIAATHTDLDSMTRESRFRRDLYYRLNVLRLEIPALYEHAEDIAELAQFFLRRASGDKTAVLDADALTLLRAYAWPGNVRELRNVIERLPILSKSVRNIGAELLKSSAPELTRSVLVAAPPNTSMEIPVATPTRQQLAEVMARAGGHRGRAAALLGVSRTTLWRWLQAQGVT</sequence>
<dbReference type="GO" id="GO:0006355">
    <property type="term" value="P:regulation of DNA-templated transcription"/>
    <property type="evidence" value="ECO:0007669"/>
    <property type="project" value="InterPro"/>
</dbReference>
<dbReference type="GO" id="GO:0019629">
    <property type="term" value="P:propionate catabolic process, 2-methylcitrate cycle"/>
    <property type="evidence" value="ECO:0007669"/>
    <property type="project" value="InterPro"/>
</dbReference>
<dbReference type="InterPro" id="IPR010524">
    <property type="entry name" value="Sig_transdc_resp-reg_PrpR_N"/>
</dbReference>
<evidence type="ECO:0000259" key="5">
    <source>
        <dbReference type="PROSITE" id="PS50045"/>
    </source>
</evidence>
<dbReference type="Pfam" id="PF06506">
    <property type="entry name" value="PrpR_N"/>
    <property type="match status" value="1"/>
</dbReference>
<dbReference type="InterPro" id="IPR003593">
    <property type="entry name" value="AAA+_ATPase"/>
</dbReference>
<comment type="caution">
    <text evidence="6">The sequence shown here is derived from an EMBL/GenBank/DDBJ whole genome shotgun (WGS) entry which is preliminary data.</text>
</comment>
<dbReference type="SUPFAM" id="SSF159800">
    <property type="entry name" value="PrpR receptor domain-like"/>
    <property type="match status" value="1"/>
</dbReference>
<dbReference type="AlphaFoldDB" id="A0A2T5MGI7"/>
<feature type="domain" description="Sigma-54 factor interaction" evidence="5">
    <location>
        <begin position="232"/>
        <end position="459"/>
    </location>
</feature>
<dbReference type="PANTHER" id="PTHR32071:SF81">
    <property type="entry name" value="PROPIONATE CATABOLISM OPERON REGULATORY PROTEIN"/>
    <property type="match status" value="1"/>
</dbReference>
<keyword evidence="4" id="KW-0804">Transcription</keyword>
<accession>A0A2T5MGI7</accession>
<dbReference type="PROSITE" id="PS00688">
    <property type="entry name" value="SIGMA54_INTERACT_3"/>
    <property type="match status" value="1"/>
</dbReference>
<dbReference type="PROSITE" id="PS50045">
    <property type="entry name" value="SIGMA54_INTERACT_4"/>
    <property type="match status" value="1"/>
</dbReference>
<evidence type="ECO:0000256" key="4">
    <source>
        <dbReference type="ARBA" id="ARBA00023163"/>
    </source>
</evidence>
<dbReference type="GO" id="GO:0000156">
    <property type="term" value="F:phosphorelay response regulator activity"/>
    <property type="evidence" value="ECO:0007669"/>
    <property type="project" value="InterPro"/>
</dbReference>
<dbReference type="GO" id="GO:0043565">
    <property type="term" value="F:sequence-specific DNA binding"/>
    <property type="evidence" value="ECO:0007669"/>
    <property type="project" value="InterPro"/>
</dbReference>
<dbReference type="PANTHER" id="PTHR32071">
    <property type="entry name" value="TRANSCRIPTIONAL REGULATORY PROTEIN"/>
    <property type="match status" value="1"/>
</dbReference>
<dbReference type="OrthoDB" id="9804019at2"/>
<dbReference type="PRINTS" id="PR01590">
    <property type="entry name" value="HTHFIS"/>
</dbReference>
<dbReference type="InterPro" id="IPR012704">
    <property type="entry name" value="Sig_transdc_resp-reg_PrpR"/>
</dbReference>
<protein>
    <submittedName>
        <fullName evidence="6">Propionate catabolism operon regulatory protein PrpR</fullName>
    </submittedName>
</protein>
<dbReference type="SUPFAM" id="SSF52540">
    <property type="entry name" value="P-loop containing nucleoside triphosphate hydrolases"/>
    <property type="match status" value="1"/>
</dbReference>
<dbReference type="CDD" id="cd00009">
    <property type="entry name" value="AAA"/>
    <property type="match status" value="1"/>
</dbReference>
<dbReference type="GO" id="GO:0005524">
    <property type="term" value="F:ATP binding"/>
    <property type="evidence" value="ECO:0007669"/>
    <property type="project" value="UniProtKB-KW"/>
</dbReference>
<dbReference type="Pfam" id="PF00158">
    <property type="entry name" value="Sigma54_activat"/>
    <property type="match status" value="1"/>
</dbReference>
<keyword evidence="7" id="KW-1185">Reference proteome</keyword>
<dbReference type="RefSeq" id="WP_107940248.1">
    <property type="nucleotide sequence ID" value="NZ_QANS01000003.1"/>
</dbReference>
<keyword evidence="2" id="KW-0067">ATP-binding</keyword>
<evidence type="ECO:0000313" key="6">
    <source>
        <dbReference type="EMBL" id="PTU31698.1"/>
    </source>
</evidence>
<dbReference type="GO" id="GO:0005737">
    <property type="term" value="C:cytoplasm"/>
    <property type="evidence" value="ECO:0007669"/>
    <property type="project" value="InterPro"/>
</dbReference>
<dbReference type="Pfam" id="PF25601">
    <property type="entry name" value="AAA_lid_14"/>
    <property type="match status" value="1"/>
</dbReference>
<evidence type="ECO:0000256" key="3">
    <source>
        <dbReference type="ARBA" id="ARBA00023015"/>
    </source>
</evidence>
<dbReference type="Gene3D" id="1.10.10.60">
    <property type="entry name" value="Homeodomain-like"/>
    <property type="match status" value="1"/>
</dbReference>
<keyword evidence="1" id="KW-0547">Nucleotide-binding</keyword>
<dbReference type="InterPro" id="IPR058031">
    <property type="entry name" value="AAA_lid_NorR"/>
</dbReference>
<dbReference type="Proteomes" id="UP000244248">
    <property type="component" value="Unassembled WGS sequence"/>
</dbReference>